<accession>A0ACB9XHW9</accession>
<sequence>MKVTVQTNFGLVVGFGLIFLAEFSIIAMRLFHRLCQIIAYFLHFSTENESIPRKLSSRAVIPLFCIA</sequence>
<gene>
    <name evidence="1" type="ORF">KUCAC02_021837</name>
</gene>
<dbReference type="EMBL" id="CM043790">
    <property type="protein sequence ID" value="KAI4826196.1"/>
    <property type="molecule type" value="Genomic_DNA"/>
</dbReference>
<comment type="caution">
    <text evidence="1">The sequence shown here is derived from an EMBL/GenBank/DDBJ whole genome shotgun (WGS) entry which is preliminary data.</text>
</comment>
<reference evidence="1" key="1">
    <citation type="submission" date="2022-05" db="EMBL/GenBank/DDBJ databases">
        <title>Chromosome-level genome of Chaenocephalus aceratus.</title>
        <authorList>
            <person name="Park H."/>
        </authorList>
    </citation>
    <scope>NUCLEOTIDE SEQUENCE</scope>
    <source>
        <strain evidence="1">KU_202001</strain>
    </source>
</reference>
<keyword evidence="2" id="KW-1185">Reference proteome</keyword>
<proteinExistence type="predicted"/>
<protein>
    <submittedName>
        <fullName evidence="1">Uncharacterized protein</fullName>
    </submittedName>
</protein>
<dbReference type="Proteomes" id="UP001057452">
    <property type="component" value="Chromosome 6"/>
</dbReference>
<organism evidence="1 2">
    <name type="scientific">Chaenocephalus aceratus</name>
    <name type="common">Blackfin icefish</name>
    <name type="synonym">Chaenichthys aceratus</name>
    <dbReference type="NCBI Taxonomy" id="36190"/>
    <lineage>
        <taxon>Eukaryota</taxon>
        <taxon>Metazoa</taxon>
        <taxon>Chordata</taxon>
        <taxon>Craniata</taxon>
        <taxon>Vertebrata</taxon>
        <taxon>Euteleostomi</taxon>
        <taxon>Actinopterygii</taxon>
        <taxon>Neopterygii</taxon>
        <taxon>Teleostei</taxon>
        <taxon>Neoteleostei</taxon>
        <taxon>Acanthomorphata</taxon>
        <taxon>Eupercaria</taxon>
        <taxon>Perciformes</taxon>
        <taxon>Notothenioidei</taxon>
        <taxon>Channichthyidae</taxon>
        <taxon>Chaenocephalus</taxon>
    </lineage>
</organism>
<evidence type="ECO:0000313" key="1">
    <source>
        <dbReference type="EMBL" id="KAI4826196.1"/>
    </source>
</evidence>
<name>A0ACB9XHW9_CHAAC</name>
<evidence type="ECO:0000313" key="2">
    <source>
        <dbReference type="Proteomes" id="UP001057452"/>
    </source>
</evidence>